<evidence type="ECO:0000256" key="2">
    <source>
        <dbReference type="RuleBase" id="RU003749"/>
    </source>
</evidence>
<dbReference type="GO" id="GO:0043856">
    <property type="term" value="F:anti-sigma factor antagonist activity"/>
    <property type="evidence" value="ECO:0007669"/>
    <property type="project" value="InterPro"/>
</dbReference>
<dbReference type="Gene3D" id="3.30.750.24">
    <property type="entry name" value="STAS domain"/>
    <property type="match status" value="1"/>
</dbReference>
<dbReference type="PROSITE" id="PS50801">
    <property type="entry name" value="STAS"/>
    <property type="match status" value="1"/>
</dbReference>
<dbReference type="Proteomes" id="UP000294927">
    <property type="component" value="Unassembled WGS sequence"/>
</dbReference>
<dbReference type="InterPro" id="IPR036513">
    <property type="entry name" value="STAS_dom_sf"/>
</dbReference>
<keyword evidence="5" id="KW-1185">Reference proteome</keyword>
<dbReference type="PANTHER" id="PTHR33495:SF2">
    <property type="entry name" value="ANTI-SIGMA FACTOR ANTAGONIST TM_1081-RELATED"/>
    <property type="match status" value="1"/>
</dbReference>
<comment type="caution">
    <text evidence="4">The sequence shown here is derived from an EMBL/GenBank/DDBJ whole genome shotgun (WGS) entry which is preliminary data.</text>
</comment>
<dbReference type="AlphaFoldDB" id="A0A4R7V3C3"/>
<evidence type="ECO:0000259" key="3">
    <source>
        <dbReference type="PROSITE" id="PS50801"/>
    </source>
</evidence>
<dbReference type="Pfam" id="PF01740">
    <property type="entry name" value="STAS"/>
    <property type="match status" value="1"/>
</dbReference>
<evidence type="ECO:0000256" key="1">
    <source>
        <dbReference type="ARBA" id="ARBA00009013"/>
    </source>
</evidence>
<dbReference type="OrthoDB" id="3576811at2"/>
<comment type="similarity">
    <text evidence="1 2">Belongs to the anti-sigma-factor antagonist family.</text>
</comment>
<dbReference type="InterPro" id="IPR002645">
    <property type="entry name" value="STAS_dom"/>
</dbReference>
<evidence type="ECO:0000313" key="5">
    <source>
        <dbReference type="Proteomes" id="UP000294927"/>
    </source>
</evidence>
<dbReference type="PANTHER" id="PTHR33495">
    <property type="entry name" value="ANTI-SIGMA FACTOR ANTAGONIST TM_1081-RELATED-RELATED"/>
    <property type="match status" value="1"/>
</dbReference>
<dbReference type="RefSeq" id="WP_133907011.1">
    <property type="nucleotide sequence ID" value="NZ_SOCP01000016.1"/>
</dbReference>
<accession>A0A4R7V3C3</accession>
<dbReference type="SUPFAM" id="SSF52091">
    <property type="entry name" value="SpoIIaa-like"/>
    <property type="match status" value="1"/>
</dbReference>
<dbReference type="EMBL" id="SOCP01000016">
    <property type="protein sequence ID" value="TDV43097.1"/>
    <property type="molecule type" value="Genomic_DNA"/>
</dbReference>
<dbReference type="NCBIfam" id="TIGR00377">
    <property type="entry name" value="ant_ant_sig"/>
    <property type="match status" value="1"/>
</dbReference>
<gene>
    <name evidence="4" type="ORF">CLV71_11631</name>
</gene>
<reference evidence="4 5" key="1">
    <citation type="submission" date="2019-03" db="EMBL/GenBank/DDBJ databases">
        <title>Genomic Encyclopedia of Archaeal and Bacterial Type Strains, Phase II (KMG-II): from individual species to whole genera.</title>
        <authorList>
            <person name="Goeker M."/>
        </authorList>
    </citation>
    <scope>NUCLEOTIDE SEQUENCE [LARGE SCALE GENOMIC DNA]</scope>
    <source>
        <strain evidence="4 5">DSM 45499</strain>
    </source>
</reference>
<name>A0A4R7V3C3_9PSEU</name>
<protein>
    <recommendedName>
        <fullName evidence="2">Anti-sigma factor antagonist</fullName>
    </recommendedName>
</protein>
<proteinExistence type="inferred from homology"/>
<evidence type="ECO:0000313" key="4">
    <source>
        <dbReference type="EMBL" id="TDV43097.1"/>
    </source>
</evidence>
<sequence length="118" mass="12340">MSSGELLTVRKDLRDEALVVHVAGEVDLATTLSLGEELAGVEHTVSPPARIVVDTTDVTFLASAGLSLLMDLHQRCAGAGVELRVVAGNRVVRRTLDLSGLTPILNVVDDMDAALAPA</sequence>
<organism evidence="4 5">
    <name type="scientific">Actinophytocola oryzae</name>
    <dbReference type="NCBI Taxonomy" id="502181"/>
    <lineage>
        <taxon>Bacteria</taxon>
        <taxon>Bacillati</taxon>
        <taxon>Actinomycetota</taxon>
        <taxon>Actinomycetes</taxon>
        <taxon>Pseudonocardiales</taxon>
        <taxon>Pseudonocardiaceae</taxon>
    </lineage>
</organism>
<dbReference type="CDD" id="cd07043">
    <property type="entry name" value="STAS_anti-anti-sigma_factors"/>
    <property type="match status" value="1"/>
</dbReference>
<dbReference type="InterPro" id="IPR003658">
    <property type="entry name" value="Anti-sigma_ant"/>
</dbReference>
<feature type="domain" description="STAS" evidence="3">
    <location>
        <begin position="7"/>
        <end position="118"/>
    </location>
</feature>